<dbReference type="AlphaFoldDB" id="A0A3A5KXD9"/>
<keyword evidence="3" id="KW-1185">Reference proteome</keyword>
<organism evidence="2 3">
    <name type="scientific">Mesorhizobium waimense</name>
    <dbReference type="NCBI Taxonomy" id="1300307"/>
    <lineage>
        <taxon>Bacteria</taxon>
        <taxon>Pseudomonadati</taxon>
        <taxon>Pseudomonadota</taxon>
        <taxon>Alphaproteobacteria</taxon>
        <taxon>Hyphomicrobiales</taxon>
        <taxon>Phyllobacteriaceae</taxon>
        <taxon>Mesorhizobium</taxon>
    </lineage>
</organism>
<sequence length="94" mass="10346">MKRAFLFGLAAQLIFISAIFLVFDDLMLPMTRSPVIGIVALGLGVASAFFAWRATPHSSWLVKIGMWIASFLVIYVVIPLIEVVVVLIIPQISN</sequence>
<name>A0A3A5KXD9_9HYPH</name>
<evidence type="ECO:0000256" key="1">
    <source>
        <dbReference type="SAM" id="Phobius"/>
    </source>
</evidence>
<feature type="transmembrane region" description="Helical" evidence="1">
    <location>
        <begin position="64"/>
        <end position="89"/>
    </location>
</feature>
<keyword evidence="1" id="KW-0472">Membrane</keyword>
<dbReference type="RefSeq" id="WP_120013275.1">
    <property type="nucleotide sequence ID" value="NZ_QZWZ01000003.1"/>
</dbReference>
<evidence type="ECO:0000313" key="3">
    <source>
        <dbReference type="Proteomes" id="UP000272706"/>
    </source>
</evidence>
<protein>
    <submittedName>
        <fullName evidence="2">Uncharacterized protein</fullName>
    </submittedName>
</protein>
<dbReference type="OrthoDB" id="8086433at2"/>
<dbReference type="Proteomes" id="UP000272706">
    <property type="component" value="Unassembled WGS sequence"/>
</dbReference>
<proteinExistence type="predicted"/>
<accession>A0A3A5KXD9</accession>
<reference evidence="2 3" key="1">
    <citation type="submission" date="2018-09" db="EMBL/GenBank/DDBJ databases">
        <title>Mesorhizobium carmichaelinearum sp. nov. isolated from Carmichaelinea spp. root nodules in New Zealand.</title>
        <authorList>
            <person name="De Meyer S.E."/>
        </authorList>
    </citation>
    <scope>NUCLEOTIDE SEQUENCE [LARGE SCALE GENOMIC DNA]</scope>
    <source>
        <strain evidence="2 3">ICMP19557</strain>
    </source>
</reference>
<keyword evidence="1" id="KW-1133">Transmembrane helix</keyword>
<dbReference type="EMBL" id="QZWZ01000003">
    <property type="protein sequence ID" value="RJT41420.1"/>
    <property type="molecule type" value="Genomic_DNA"/>
</dbReference>
<gene>
    <name evidence="2" type="ORF">D3227_06430</name>
</gene>
<keyword evidence="1" id="KW-0812">Transmembrane</keyword>
<comment type="caution">
    <text evidence="2">The sequence shown here is derived from an EMBL/GenBank/DDBJ whole genome shotgun (WGS) entry which is preliminary data.</text>
</comment>
<feature type="transmembrane region" description="Helical" evidence="1">
    <location>
        <begin position="35"/>
        <end position="52"/>
    </location>
</feature>
<feature type="transmembrane region" description="Helical" evidence="1">
    <location>
        <begin position="6"/>
        <end position="23"/>
    </location>
</feature>
<evidence type="ECO:0000313" key="2">
    <source>
        <dbReference type="EMBL" id="RJT41420.1"/>
    </source>
</evidence>